<dbReference type="VEuPathDB" id="FungiDB:ASPVEDRAFT_43377"/>
<keyword evidence="2" id="KW-1185">Reference proteome</keyword>
<accession>A0A1L9PQR5</accession>
<dbReference type="STRING" id="1036611.A0A1L9PQR5"/>
<dbReference type="Proteomes" id="UP000184073">
    <property type="component" value="Unassembled WGS sequence"/>
</dbReference>
<dbReference type="RefSeq" id="XP_040669650.1">
    <property type="nucleotide sequence ID" value="XM_040812805.1"/>
</dbReference>
<reference evidence="2" key="1">
    <citation type="journal article" date="2017" name="Genome Biol.">
        <title>Comparative genomics reveals high biological diversity and specific adaptations in the industrially and medically important fungal genus Aspergillus.</title>
        <authorList>
            <person name="de Vries R.P."/>
            <person name="Riley R."/>
            <person name="Wiebenga A."/>
            <person name="Aguilar-Osorio G."/>
            <person name="Amillis S."/>
            <person name="Uchima C.A."/>
            <person name="Anderluh G."/>
            <person name="Asadollahi M."/>
            <person name="Askin M."/>
            <person name="Barry K."/>
            <person name="Battaglia E."/>
            <person name="Bayram O."/>
            <person name="Benocci T."/>
            <person name="Braus-Stromeyer S.A."/>
            <person name="Caldana C."/>
            <person name="Canovas D."/>
            <person name="Cerqueira G.C."/>
            <person name="Chen F."/>
            <person name="Chen W."/>
            <person name="Choi C."/>
            <person name="Clum A."/>
            <person name="Dos Santos R.A."/>
            <person name="Damasio A.R."/>
            <person name="Diallinas G."/>
            <person name="Emri T."/>
            <person name="Fekete E."/>
            <person name="Flipphi M."/>
            <person name="Freyberg S."/>
            <person name="Gallo A."/>
            <person name="Gournas C."/>
            <person name="Habgood R."/>
            <person name="Hainaut M."/>
            <person name="Harispe M.L."/>
            <person name="Henrissat B."/>
            <person name="Hilden K.S."/>
            <person name="Hope R."/>
            <person name="Hossain A."/>
            <person name="Karabika E."/>
            <person name="Karaffa L."/>
            <person name="Karanyi Z."/>
            <person name="Krasevec N."/>
            <person name="Kuo A."/>
            <person name="Kusch H."/>
            <person name="LaButti K."/>
            <person name="Lagendijk E.L."/>
            <person name="Lapidus A."/>
            <person name="Levasseur A."/>
            <person name="Lindquist E."/>
            <person name="Lipzen A."/>
            <person name="Logrieco A.F."/>
            <person name="MacCabe A."/>
            <person name="Maekelae M.R."/>
            <person name="Malavazi I."/>
            <person name="Melin P."/>
            <person name="Meyer V."/>
            <person name="Mielnichuk N."/>
            <person name="Miskei M."/>
            <person name="Molnar A.P."/>
            <person name="Mule G."/>
            <person name="Ngan C.Y."/>
            <person name="Orejas M."/>
            <person name="Orosz E."/>
            <person name="Ouedraogo J.P."/>
            <person name="Overkamp K.M."/>
            <person name="Park H.-S."/>
            <person name="Perrone G."/>
            <person name="Piumi F."/>
            <person name="Punt P.J."/>
            <person name="Ram A.F."/>
            <person name="Ramon A."/>
            <person name="Rauscher S."/>
            <person name="Record E."/>
            <person name="Riano-Pachon D.M."/>
            <person name="Robert V."/>
            <person name="Roehrig J."/>
            <person name="Ruller R."/>
            <person name="Salamov A."/>
            <person name="Salih N.S."/>
            <person name="Samson R.A."/>
            <person name="Sandor E."/>
            <person name="Sanguinetti M."/>
            <person name="Schuetze T."/>
            <person name="Sepcic K."/>
            <person name="Shelest E."/>
            <person name="Sherlock G."/>
            <person name="Sophianopoulou V."/>
            <person name="Squina F.M."/>
            <person name="Sun H."/>
            <person name="Susca A."/>
            <person name="Todd R.B."/>
            <person name="Tsang A."/>
            <person name="Unkles S.E."/>
            <person name="van de Wiele N."/>
            <person name="van Rossen-Uffink D."/>
            <person name="Oliveira J.V."/>
            <person name="Vesth T.C."/>
            <person name="Visser J."/>
            <person name="Yu J.-H."/>
            <person name="Zhou M."/>
            <person name="Andersen M.R."/>
            <person name="Archer D.B."/>
            <person name="Baker S.E."/>
            <person name="Benoit I."/>
            <person name="Brakhage A.A."/>
            <person name="Braus G.H."/>
            <person name="Fischer R."/>
            <person name="Frisvad J.C."/>
            <person name="Goldman G.H."/>
            <person name="Houbraken J."/>
            <person name="Oakley B."/>
            <person name="Pocsi I."/>
            <person name="Scazzocchio C."/>
            <person name="Seiboth B."/>
            <person name="vanKuyk P.A."/>
            <person name="Wortman J."/>
            <person name="Dyer P.S."/>
            <person name="Grigoriev I.V."/>
        </authorList>
    </citation>
    <scope>NUCLEOTIDE SEQUENCE [LARGE SCALE GENOMIC DNA]</scope>
    <source>
        <strain evidence="2">CBS 583.65</strain>
    </source>
</reference>
<evidence type="ECO:0000313" key="2">
    <source>
        <dbReference type="Proteomes" id="UP000184073"/>
    </source>
</evidence>
<organism evidence="1 2">
    <name type="scientific">Aspergillus versicolor CBS 583.65</name>
    <dbReference type="NCBI Taxonomy" id="1036611"/>
    <lineage>
        <taxon>Eukaryota</taxon>
        <taxon>Fungi</taxon>
        <taxon>Dikarya</taxon>
        <taxon>Ascomycota</taxon>
        <taxon>Pezizomycotina</taxon>
        <taxon>Eurotiomycetes</taxon>
        <taxon>Eurotiomycetidae</taxon>
        <taxon>Eurotiales</taxon>
        <taxon>Aspergillaceae</taxon>
        <taxon>Aspergillus</taxon>
        <taxon>Aspergillus subgen. Nidulantes</taxon>
    </lineage>
</organism>
<dbReference type="OrthoDB" id="4461621at2759"/>
<proteinExistence type="predicted"/>
<dbReference type="GeneID" id="63728316"/>
<dbReference type="AlphaFoldDB" id="A0A1L9PQR5"/>
<evidence type="ECO:0000313" key="1">
    <source>
        <dbReference type="EMBL" id="OJJ03888.1"/>
    </source>
</evidence>
<dbReference type="EMBL" id="KV878131">
    <property type="protein sequence ID" value="OJJ03888.1"/>
    <property type="molecule type" value="Genomic_DNA"/>
</dbReference>
<name>A0A1L9PQR5_ASPVE</name>
<protein>
    <submittedName>
        <fullName evidence="1">Uncharacterized protein</fullName>
    </submittedName>
</protein>
<sequence length="600" mass="68072">MEDGSPSTYGVPPPTSHAALLIVFLWESNTASQRDLVAHFQQSCTEDVDICVWCPSQAVLRSVAAQGSRRDSLANIHAVSILAYRAGWSGLVVADRLTARQLRGEAHLGERDFVTVVMVAVRRIRIGEPAKDQGQGQVRVIARRSGYAERKDGVLLRTLSTLELPARLLGYNENTPLIFDELGLELQDPGRPVFTPDQPGLLAHEEVRMAAHQALSMQGHLPPELHSPILRAAEDDIDEPIPELPRPTSPRGKRRDLFLFFPTTNSTRDDTDMMVQYLIARAKARLTGDEYLIAQHLRLRPWPYARPMSRCDLMRVWAGVNEHYLHGLAQPIPETDPESAQFVLMWNDIDSDRHAIIQEPLDTMMRPRTPNTNRVRAQIDNGEPLDCPHEILHNPGRSFYVDVPEWISVDPDLCWARFFYLTNQITSEQDQALRRELLSTSEDRVNAGDDPQKDAVFIPWQRDTPDGSLDSVWSIFWKIWQYEREHTTHYTVAGRQCGIACFIDQQSLVDHTVLIVDGDYAASGESALYNRLGLNKPTSLRGFSYARVKAREAQWAFEQIRSHSVFLDEMNLTSETQSHIRPDWPAELVRQFMDSDSDSD</sequence>
<gene>
    <name evidence="1" type="ORF">ASPVEDRAFT_43377</name>
</gene>